<proteinExistence type="predicted"/>
<organism evidence="1 2">
    <name type="scientific">Xenorhabdus aichiensis</name>
    <dbReference type="NCBI Taxonomy" id="3025874"/>
    <lineage>
        <taxon>Bacteria</taxon>
        <taxon>Pseudomonadati</taxon>
        <taxon>Pseudomonadota</taxon>
        <taxon>Gammaproteobacteria</taxon>
        <taxon>Enterobacterales</taxon>
        <taxon>Morganellaceae</taxon>
        <taxon>Xenorhabdus</taxon>
    </lineage>
</organism>
<protein>
    <submittedName>
        <fullName evidence="1">Serine dehydrogenasease</fullName>
    </submittedName>
</protein>
<evidence type="ECO:0000313" key="1">
    <source>
        <dbReference type="EMBL" id="MDC9624091.1"/>
    </source>
</evidence>
<accession>A0ABT5M8R3</accession>
<dbReference type="EMBL" id="JAQRFO010000137">
    <property type="protein sequence ID" value="MDC9624091.1"/>
    <property type="molecule type" value="Genomic_DNA"/>
</dbReference>
<gene>
    <name evidence="1" type="ORF">PSI22_21300</name>
</gene>
<reference evidence="1 2" key="1">
    <citation type="submission" date="2023-02" db="EMBL/GenBank/DDBJ databases">
        <title>Entomopathogenic bacteria.</title>
        <authorList>
            <person name="Machado R.A."/>
        </authorList>
    </citation>
    <scope>NUCLEOTIDE SEQUENCE [LARGE SCALE GENOMIC DNA]</scope>
    <source>
        <strain evidence="1 2">XENO-7</strain>
    </source>
</reference>
<comment type="caution">
    <text evidence="1">The sequence shown here is derived from an EMBL/GenBank/DDBJ whole genome shotgun (WGS) entry which is preliminary data.</text>
</comment>
<keyword evidence="2" id="KW-1185">Reference proteome</keyword>
<feature type="non-terminal residue" evidence="1">
    <location>
        <position position="1"/>
    </location>
</feature>
<sequence length="116" mass="13491">LKKWLVDYKFKKWTHKETSGIEVTLTDKEERAEEIAVILSDNKRWHSHSRSIGINTIIDILKLKVEDYSNMEGLSNKIKQIHNVIIEFSIKSQREIVVISSLPIIEEDDSLDNIDS</sequence>
<name>A0ABT5M8R3_9GAMM</name>
<dbReference type="Proteomes" id="UP001214757">
    <property type="component" value="Unassembled WGS sequence"/>
</dbReference>
<evidence type="ECO:0000313" key="2">
    <source>
        <dbReference type="Proteomes" id="UP001214757"/>
    </source>
</evidence>